<organism evidence="1 2">
    <name type="scientific">Triparma columacea</name>
    <dbReference type="NCBI Taxonomy" id="722753"/>
    <lineage>
        <taxon>Eukaryota</taxon>
        <taxon>Sar</taxon>
        <taxon>Stramenopiles</taxon>
        <taxon>Ochrophyta</taxon>
        <taxon>Bolidophyceae</taxon>
        <taxon>Parmales</taxon>
        <taxon>Triparmaceae</taxon>
        <taxon>Triparma</taxon>
    </lineage>
</organism>
<accession>A0A9W7GGR0</accession>
<dbReference type="AlphaFoldDB" id="A0A9W7GGR0"/>
<comment type="caution">
    <text evidence="1">The sequence shown here is derived from an EMBL/GenBank/DDBJ whole genome shotgun (WGS) entry which is preliminary data.</text>
</comment>
<keyword evidence="2" id="KW-1185">Reference proteome</keyword>
<reference evidence="2" key="1">
    <citation type="journal article" date="2023" name="Commun. Biol.">
        <title>Genome analysis of Parmales, the sister group of diatoms, reveals the evolutionary specialization of diatoms from phago-mixotrophs to photoautotrophs.</title>
        <authorList>
            <person name="Ban H."/>
            <person name="Sato S."/>
            <person name="Yoshikawa S."/>
            <person name="Yamada K."/>
            <person name="Nakamura Y."/>
            <person name="Ichinomiya M."/>
            <person name="Sato N."/>
            <person name="Blanc-Mathieu R."/>
            <person name="Endo H."/>
            <person name="Kuwata A."/>
            <person name="Ogata H."/>
        </authorList>
    </citation>
    <scope>NUCLEOTIDE SEQUENCE [LARGE SCALE GENOMIC DNA]</scope>
</reference>
<sequence length="74" mass="8121">MPSPTLPLIKYAEANKGSPTTHKKSSPFTSMWYCWGGSDGNNGRLVRKAMEVARGGGIDVARSKSALRDLRRKK</sequence>
<gene>
    <name evidence="1" type="ORF">TrCOL_g13546</name>
</gene>
<dbReference type="EMBL" id="BRYA01001460">
    <property type="protein sequence ID" value="GMI43752.1"/>
    <property type="molecule type" value="Genomic_DNA"/>
</dbReference>
<evidence type="ECO:0000313" key="1">
    <source>
        <dbReference type="EMBL" id="GMI43752.1"/>
    </source>
</evidence>
<dbReference type="Proteomes" id="UP001165065">
    <property type="component" value="Unassembled WGS sequence"/>
</dbReference>
<proteinExistence type="predicted"/>
<protein>
    <submittedName>
        <fullName evidence="1">Uncharacterized protein</fullName>
    </submittedName>
</protein>
<evidence type="ECO:0000313" key="2">
    <source>
        <dbReference type="Proteomes" id="UP001165065"/>
    </source>
</evidence>
<name>A0A9W7GGR0_9STRA</name>